<gene>
    <name evidence="3" type="ORF">SAMN05444000_10456</name>
</gene>
<dbReference type="PROSITE" id="PS50005">
    <property type="entry name" value="TPR"/>
    <property type="match status" value="3"/>
</dbReference>
<dbReference type="EMBL" id="FQZQ01000004">
    <property type="protein sequence ID" value="SHI96239.1"/>
    <property type="molecule type" value="Genomic_DNA"/>
</dbReference>
<dbReference type="InterPro" id="IPR019734">
    <property type="entry name" value="TPR_rpt"/>
</dbReference>
<dbReference type="AlphaFoldDB" id="A0A1M6FF18"/>
<evidence type="ECO:0000313" key="3">
    <source>
        <dbReference type="EMBL" id="SHI96239.1"/>
    </source>
</evidence>
<dbReference type="RefSeq" id="WP_073249988.1">
    <property type="nucleotide sequence ID" value="NZ_FQZQ01000004.1"/>
</dbReference>
<feature type="repeat" description="TPR" evidence="1">
    <location>
        <begin position="466"/>
        <end position="499"/>
    </location>
</feature>
<proteinExistence type="predicted"/>
<feature type="repeat" description="TPR" evidence="1">
    <location>
        <begin position="359"/>
        <end position="392"/>
    </location>
</feature>
<dbReference type="PANTHER" id="PTHR12558:SF13">
    <property type="entry name" value="CELL DIVISION CYCLE PROTEIN 27 HOMOLOG"/>
    <property type="match status" value="1"/>
</dbReference>
<feature type="repeat" description="TPR" evidence="1">
    <location>
        <begin position="397"/>
        <end position="430"/>
    </location>
</feature>
<dbReference type="Pfam" id="PF13424">
    <property type="entry name" value="TPR_12"/>
    <property type="match status" value="1"/>
</dbReference>
<evidence type="ECO:0000256" key="2">
    <source>
        <dbReference type="SAM" id="SignalP"/>
    </source>
</evidence>
<dbReference type="Gene3D" id="1.25.40.10">
    <property type="entry name" value="Tetratricopeptide repeat domain"/>
    <property type="match status" value="2"/>
</dbReference>
<reference evidence="4" key="1">
    <citation type="submission" date="2016-11" db="EMBL/GenBank/DDBJ databases">
        <authorList>
            <person name="Varghese N."/>
            <person name="Submissions S."/>
        </authorList>
    </citation>
    <scope>NUCLEOTIDE SEQUENCE [LARGE SCALE GENOMIC DNA]</scope>
    <source>
        <strain evidence="4">DSM 100564</strain>
    </source>
</reference>
<dbReference type="OrthoDB" id="9766710at2"/>
<dbReference type="Proteomes" id="UP000183982">
    <property type="component" value="Unassembled WGS sequence"/>
</dbReference>
<feature type="chain" id="PRO_5012522605" evidence="2">
    <location>
        <begin position="25"/>
        <end position="569"/>
    </location>
</feature>
<name>A0A1M6FF18_9RHOB</name>
<dbReference type="PANTHER" id="PTHR12558">
    <property type="entry name" value="CELL DIVISION CYCLE 16,23,27"/>
    <property type="match status" value="1"/>
</dbReference>
<sequence>MATSLIRKLSLSLLLATTALPVQAEGLSGAYLAARQATINSDYNAAARYYTRALAGDPSNPVILESAVLSYLSLGQLDTALPVARKIVNDGLKSQLANMVVSAGQIKQGDYVDLLKALEEGEVIGPLVDGLMTAWAHIGNGNMSLALEAFDKVAEEPGLGGFAAYHKALALASVGDYESAEAIYSGDNNGAIQSTRRGVMALVEILSQLDRNADALALLDSVFDGHLDPDLASLKARLESGESLPYTHIHSASDGMAEVFYSLGSALEAEASPDYTLLYTRIAQYLRPDHFEALLLTAGLLEQLERYELATEAYKSVPADHPSYYAAELGRAEALRRDDNPEAAIEVLEQLARSHGDLAIVHSSLGDLLRQQRNFEAAVEAYDRALEISNASDRSLWFHYYARGICHERLDHWEQSEADFRKALELNPEQPQVLNYLGYSLVEKQTKLDEALEMIERAVAARPESGYIVDSLGWVLYRLGRYDEAVDHMERAAELMPVDPVVNDHLGDVYWAVGRILEAEFQWRRALSFVDEETEEEAKPDRIRRKLEIGLDQVLEEEGADPLKVANDG</sequence>
<protein>
    <submittedName>
        <fullName evidence="3">Tetratricopeptide repeat-containing protein</fullName>
    </submittedName>
</protein>
<keyword evidence="4" id="KW-1185">Reference proteome</keyword>
<dbReference type="STRING" id="1470563.SAMN05444000_10456"/>
<evidence type="ECO:0000256" key="1">
    <source>
        <dbReference type="PROSITE-ProRule" id="PRU00339"/>
    </source>
</evidence>
<feature type="signal peptide" evidence="2">
    <location>
        <begin position="1"/>
        <end position="24"/>
    </location>
</feature>
<organism evidence="3 4">
    <name type="scientific">Shimia gijangensis</name>
    <dbReference type="NCBI Taxonomy" id="1470563"/>
    <lineage>
        <taxon>Bacteria</taxon>
        <taxon>Pseudomonadati</taxon>
        <taxon>Pseudomonadota</taxon>
        <taxon>Alphaproteobacteria</taxon>
        <taxon>Rhodobacterales</taxon>
        <taxon>Roseobacteraceae</taxon>
    </lineage>
</organism>
<dbReference type="Pfam" id="PF13432">
    <property type="entry name" value="TPR_16"/>
    <property type="match status" value="2"/>
</dbReference>
<evidence type="ECO:0000313" key="4">
    <source>
        <dbReference type="Proteomes" id="UP000183982"/>
    </source>
</evidence>
<dbReference type="SMART" id="SM00028">
    <property type="entry name" value="TPR"/>
    <property type="match status" value="8"/>
</dbReference>
<dbReference type="SUPFAM" id="SSF48452">
    <property type="entry name" value="TPR-like"/>
    <property type="match status" value="3"/>
</dbReference>
<dbReference type="InterPro" id="IPR011990">
    <property type="entry name" value="TPR-like_helical_dom_sf"/>
</dbReference>
<keyword evidence="1" id="KW-0802">TPR repeat</keyword>
<accession>A0A1M6FF18</accession>
<keyword evidence="2" id="KW-0732">Signal</keyword>